<evidence type="ECO:0000259" key="2">
    <source>
        <dbReference type="PROSITE" id="PS51126"/>
    </source>
</evidence>
<accession>A0A3B4A8N8</accession>
<dbReference type="GO" id="GO:0051020">
    <property type="term" value="F:GTPase binding"/>
    <property type="evidence" value="ECO:0007669"/>
    <property type="project" value="TreeGrafter"/>
</dbReference>
<dbReference type="AlphaFoldDB" id="A0A3B4A8N8"/>
<name>A0A3B4A8N8_9GOBI</name>
<dbReference type="InterPro" id="IPR002710">
    <property type="entry name" value="Dilute_dom"/>
</dbReference>
<dbReference type="CDD" id="cd15470">
    <property type="entry name" value="Myo5_CBD"/>
    <property type="match status" value="1"/>
</dbReference>
<evidence type="ECO:0000313" key="4">
    <source>
        <dbReference type="Proteomes" id="UP000261520"/>
    </source>
</evidence>
<dbReference type="PROSITE" id="PS51126">
    <property type="entry name" value="DILUTE"/>
    <property type="match status" value="1"/>
</dbReference>
<feature type="domain" description="Dilute" evidence="2">
    <location>
        <begin position="193"/>
        <end position="465"/>
    </location>
</feature>
<dbReference type="SMART" id="SM01132">
    <property type="entry name" value="DIL"/>
    <property type="match status" value="1"/>
</dbReference>
<dbReference type="STRING" id="409849.ENSPMGP00000013085"/>
<dbReference type="Pfam" id="PF01843">
    <property type="entry name" value="DIL"/>
    <property type="match status" value="1"/>
</dbReference>
<feature type="coiled-coil region" evidence="1">
    <location>
        <begin position="30"/>
        <end position="90"/>
    </location>
</feature>
<dbReference type="Ensembl" id="ENSPMGT00000013963.1">
    <property type="protein sequence ID" value="ENSPMGP00000013085.1"/>
    <property type="gene ID" value="ENSPMGG00000010788.1"/>
</dbReference>
<reference evidence="3" key="1">
    <citation type="submission" date="2025-08" db="UniProtKB">
        <authorList>
            <consortium name="Ensembl"/>
        </authorList>
    </citation>
    <scope>IDENTIFICATION</scope>
</reference>
<reference evidence="3" key="2">
    <citation type="submission" date="2025-09" db="UniProtKB">
        <authorList>
            <consortium name="Ensembl"/>
        </authorList>
    </citation>
    <scope>IDENTIFICATION</scope>
</reference>
<proteinExistence type="predicted"/>
<sequence length="510" mass="58567">MHSMCVSALQHKENRELSERLHAVERIQALEREKQNKEFENLRRSEEEARAKAEAVPSLLEQLSFLHEELENTRKEKKLIEDQAKLYVDKTQKVSFSQLISVYAMSAQLKERSSTITPPAINVNITRKEKEYQGMLKYKQGDETRLLKNLVTDLKPRGVAVSFIPGLPAYIIFMCLRYADNVNNDQRVTALLNTTISSVKGVIKKRGSDFEVVSFWLSNTCRLLHCLKQYSGEKQNTPKQNDHCLSNFELSEYQQVFEDLAIQIYRQLIKCMEDIMQPLIVSSMLEYENIQGVLGSKPTGLRKKSSSFSEDGTVSIETLLQRLSLFFSAMSQHGMDPPLMKQVVRQQFYIICAITLNHLLLRKDMCSWSKGLQIRYNVWQLEEWLTEKDMANSGAKEMLEPLVQAAQLLQIKKKTEADAQGICNMCTELTPAQIVKILTLYTPVIEFEERVCTTFIDTIKELLKDRDKSPTLMMDTKKIFNVTIHFAPSPVAFDTIQIPTSLNLGFLTRI</sequence>
<organism evidence="3 4">
    <name type="scientific">Periophthalmus magnuspinnatus</name>
    <dbReference type="NCBI Taxonomy" id="409849"/>
    <lineage>
        <taxon>Eukaryota</taxon>
        <taxon>Metazoa</taxon>
        <taxon>Chordata</taxon>
        <taxon>Craniata</taxon>
        <taxon>Vertebrata</taxon>
        <taxon>Euteleostomi</taxon>
        <taxon>Actinopterygii</taxon>
        <taxon>Neopterygii</taxon>
        <taxon>Teleostei</taxon>
        <taxon>Neoteleostei</taxon>
        <taxon>Acanthomorphata</taxon>
        <taxon>Gobiaria</taxon>
        <taxon>Gobiiformes</taxon>
        <taxon>Gobioidei</taxon>
        <taxon>Gobiidae</taxon>
        <taxon>Oxudercinae</taxon>
        <taxon>Periophthalmus</taxon>
    </lineage>
</organism>
<dbReference type="PANTHER" id="PTHR16027:SF6">
    <property type="entry name" value="DILUTE DOMAIN-CONTAINING PROTEIN"/>
    <property type="match status" value="1"/>
</dbReference>
<keyword evidence="1" id="KW-0175">Coiled coil</keyword>
<dbReference type="Proteomes" id="UP000261520">
    <property type="component" value="Unplaced"/>
</dbReference>
<evidence type="ECO:0000256" key="1">
    <source>
        <dbReference type="SAM" id="Coils"/>
    </source>
</evidence>
<dbReference type="PANTHER" id="PTHR16027">
    <property type="entry name" value="DILUTE DOMAIN-CONTAINING PROTEIN YPR089W"/>
    <property type="match status" value="1"/>
</dbReference>
<keyword evidence="4" id="KW-1185">Reference proteome</keyword>
<protein>
    <recommendedName>
        <fullName evidence="2">Dilute domain-containing protein</fullName>
    </recommendedName>
</protein>
<evidence type="ECO:0000313" key="3">
    <source>
        <dbReference type="Ensembl" id="ENSPMGP00000013085.1"/>
    </source>
</evidence>
<dbReference type="InterPro" id="IPR052072">
    <property type="entry name" value="Vascular_dev_regulator"/>
</dbReference>